<name>A0ACB5ST39_AMBMO</name>
<protein>
    <submittedName>
        <fullName evidence="1">Unnamed protein product</fullName>
    </submittedName>
</protein>
<gene>
    <name evidence="1" type="ORF">Amon02_000088500</name>
</gene>
<proteinExistence type="predicted"/>
<organism evidence="1 2">
    <name type="scientific">Ambrosiozyma monospora</name>
    <name type="common">Yeast</name>
    <name type="synonym">Endomycopsis monosporus</name>
    <dbReference type="NCBI Taxonomy" id="43982"/>
    <lineage>
        <taxon>Eukaryota</taxon>
        <taxon>Fungi</taxon>
        <taxon>Dikarya</taxon>
        <taxon>Ascomycota</taxon>
        <taxon>Saccharomycotina</taxon>
        <taxon>Pichiomycetes</taxon>
        <taxon>Pichiales</taxon>
        <taxon>Pichiaceae</taxon>
        <taxon>Ambrosiozyma</taxon>
    </lineage>
</organism>
<reference evidence="1" key="1">
    <citation type="submission" date="2023-04" db="EMBL/GenBank/DDBJ databases">
        <title>Ambrosiozyma monospora NBRC 10751.</title>
        <authorList>
            <person name="Ichikawa N."/>
            <person name="Sato H."/>
            <person name="Tonouchi N."/>
        </authorList>
    </citation>
    <scope>NUCLEOTIDE SEQUENCE</scope>
    <source>
        <strain evidence="1">NBRC 10751</strain>
    </source>
</reference>
<keyword evidence="2" id="KW-1185">Reference proteome</keyword>
<dbReference type="EMBL" id="BSXS01000366">
    <property type="protein sequence ID" value="GME72190.1"/>
    <property type="molecule type" value="Genomic_DNA"/>
</dbReference>
<dbReference type="Proteomes" id="UP001165064">
    <property type="component" value="Unassembled WGS sequence"/>
</dbReference>
<accession>A0ACB5ST39</accession>
<sequence>MFPLFVDFLLDYFGGKKSVFYKSRIYNFLYSRKTITWRITEKMFIDGMGMVIKNSSFKILILDVMTDILRETIEGSFNFIDINLFNIDTARFNCSLDVSDNFCDMQMVADYFDGHVQTLKLVKFEGTMDFYAKLQGLKEKHPLLNVEVDLETRVRPDNAILPNHNDNIVIRFLQKFIQFLK</sequence>
<evidence type="ECO:0000313" key="2">
    <source>
        <dbReference type="Proteomes" id="UP001165064"/>
    </source>
</evidence>
<evidence type="ECO:0000313" key="1">
    <source>
        <dbReference type="EMBL" id="GME72190.1"/>
    </source>
</evidence>
<comment type="caution">
    <text evidence="1">The sequence shown here is derived from an EMBL/GenBank/DDBJ whole genome shotgun (WGS) entry which is preliminary data.</text>
</comment>